<feature type="compositionally biased region" description="Low complexity" evidence="4">
    <location>
        <begin position="31"/>
        <end position="54"/>
    </location>
</feature>
<name>A0ABN7TD65_OIKDI</name>
<feature type="region of interest" description="Disordered" evidence="4">
    <location>
        <begin position="891"/>
        <end position="918"/>
    </location>
</feature>
<dbReference type="InterPro" id="IPR001715">
    <property type="entry name" value="CH_dom"/>
</dbReference>
<feature type="region of interest" description="Disordered" evidence="4">
    <location>
        <begin position="1"/>
        <end position="54"/>
    </location>
</feature>
<evidence type="ECO:0000259" key="5">
    <source>
        <dbReference type="PROSITE" id="PS50021"/>
    </source>
</evidence>
<evidence type="ECO:0000256" key="3">
    <source>
        <dbReference type="ARBA" id="ARBA00040070"/>
    </source>
</evidence>
<dbReference type="SUPFAM" id="SSF47576">
    <property type="entry name" value="Calponin-homology domain, CH-domain"/>
    <property type="match status" value="1"/>
</dbReference>
<sequence>MGKAGHRPGQWKQQNKKHNTGAHRSKGAIRKSVSGQVSSSGSIHSGKSSKASSKMARKASALSFRHKKEETARVAYRPIHLIFFPLGNDTSAMELAHANLQCAGACEPTVGGSYQIALDRKKFNITRPNDISSLLTQSQVCDGIILTIRYTDDFLCENIKLLEMLAHGVGLPQVFLAIQGLSEIPAAKVMAARNDVLKRFKDLNVIPCDKMKTFPIDNIDQTRALLRQVATVRQTARGHINRPFMLAEKIAVDGDDLRISGFLSRGLSVNLPIHVPGVGDFLIKQVEDKLGEVIKKSREDKLPNLNPEAEVDMLDAEQTFPTEDELRDAETLQKQTVKRKVPKGYSAYQAAWIPDDDIESEDEDDDIIEEEDEDMEDDIPDLEGDDDREYFEDESKVQAEMDAAMGLDNKEEENEEEDKDGVKYDKNYDYEEEEQLLSLHRKAKEDRAFPDEIDTPQDARTRLQKYRGLASFRTSPWDKNENLPADYARIFKFKRWAHAKIRAKKWVPEIAETVAAGQMVTLVLKIREENKEPLRAIGDMDSLVVFGLLANEHKMSVMHFVMKRANGFEAEIKNKSELYFTCGFRRFKARPVFSQHTNGEKHKMERFLPIDKTRIVMSCYAPIMFPPQGVLAFSKDSSGNFKLAATGSILSSNPDRINLKRIVLSGAPFKINKKSCVIRFMFFNRMDIHWFKPLELRTKYGRRGHIKEPVGTHGHFKATFDQHLTSMDTVLMTLYKRVYPKWTMSELDDDSIKSLLKWIDAVPLSRQKKSLARDFSDGVLAAEIIKFYFPRMVELHNYQNASSRQQKLTNWQTLNRKVLAKFGFVIPQDVIENIIKAETKDVQLFLFGLRRVIEDKLKGRSVSDEGTQNYYEVGDYAPQYDLNKASGVPALQHHSHRSGKLKMHSKKKSGGSSSGADRDSLSLTLRAGVPLSELNLQLLDTDTKLVLAEKEQALLASHETIKVLQLKISRLEQLLALKDKRITELKKQVELPQNL</sequence>
<reference evidence="6 7" key="1">
    <citation type="submission" date="2021-04" db="EMBL/GenBank/DDBJ databases">
        <authorList>
            <person name="Bliznina A."/>
        </authorList>
    </citation>
    <scope>NUCLEOTIDE SEQUENCE [LARGE SCALE GENOMIC DNA]</scope>
</reference>
<dbReference type="SMART" id="SM00785">
    <property type="entry name" value="AARP2CN"/>
    <property type="match status" value="1"/>
</dbReference>
<dbReference type="PANTHER" id="PTHR12858:SF1">
    <property type="entry name" value="PRE-RRNA-PROCESSING PROTEIN TSR1 HOMOLOG"/>
    <property type="match status" value="1"/>
</dbReference>
<feature type="compositionally biased region" description="Basic residues" evidence="4">
    <location>
        <begin position="14"/>
        <end position="29"/>
    </location>
</feature>
<evidence type="ECO:0000256" key="2">
    <source>
        <dbReference type="ARBA" id="ARBA00038288"/>
    </source>
</evidence>
<dbReference type="PROSITE" id="PS50021">
    <property type="entry name" value="CH"/>
    <property type="match status" value="1"/>
</dbReference>
<dbReference type="Gene3D" id="1.10.418.10">
    <property type="entry name" value="Calponin-like domain"/>
    <property type="match status" value="1"/>
</dbReference>
<organism evidence="6 7">
    <name type="scientific">Oikopleura dioica</name>
    <name type="common">Tunicate</name>
    <dbReference type="NCBI Taxonomy" id="34765"/>
    <lineage>
        <taxon>Eukaryota</taxon>
        <taxon>Metazoa</taxon>
        <taxon>Chordata</taxon>
        <taxon>Tunicata</taxon>
        <taxon>Appendicularia</taxon>
        <taxon>Copelata</taxon>
        <taxon>Oikopleuridae</taxon>
        <taxon>Oikopleura</taxon>
    </lineage>
</organism>
<proteinExistence type="inferred from homology"/>
<accession>A0ABN7TD65</accession>
<dbReference type="EMBL" id="OU015567">
    <property type="protein sequence ID" value="CAG5112524.1"/>
    <property type="molecule type" value="Genomic_DNA"/>
</dbReference>
<dbReference type="InterPro" id="IPR007034">
    <property type="entry name" value="BMS1_TSR1_C"/>
</dbReference>
<comment type="function">
    <text evidence="1">Required during maturation of the 40S ribosomal subunit in the nucleolus.</text>
</comment>
<gene>
    <name evidence="6" type="ORF">OKIOD_LOCUS15496</name>
</gene>
<evidence type="ECO:0000313" key="6">
    <source>
        <dbReference type="EMBL" id="CAG5112524.1"/>
    </source>
</evidence>
<dbReference type="Pfam" id="PF04950">
    <property type="entry name" value="RIBIOP_C"/>
    <property type="match status" value="1"/>
</dbReference>
<dbReference type="InterPro" id="IPR039761">
    <property type="entry name" value="Bms1/Tsr1"/>
</dbReference>
<comment type="similarity">
    <text evidence="2">Belongs to the TRAFAC class translation factor GTPase superfamily. Bms1-like GTPase family. TSR1 subfamily.</text>
</comment>
<dbReference type="Proteomes" id="UP001158576">
    <property type="component" value="Chromosome 2"/>
</dbReference>
<protein>
    <recommendedName>
        <fullName evidence="3">Pre-rRNA-processing protein TSR1 homolog</fullName>
    </recommendedName>
</protein>
<dbReference type="InterPro" id="IPR036872">
    <property type="entry name" value="CH_dom_sf"/>
</dbReference>
<evidence type="ECO:0000256" key="4">
    <source>
        <dbReference type="SAM" id="MobiDB-lite"/>
    </source>
</evidence>
<dbReference type="InterPro" id="IPR012948">
    <property type="entry name" value="AARP2CN"/>
</dbReference>
<dbReference type="Pfam" id="PF06294">
    <property type="entry name" value="CH_2"/>
    <property type="match status" value="1"/>
</dbReference>
<feature type="compositionally biased region" description="Basic residues" evidence="4">
    <location>
        <begin position="893"/>
        <end position="909"/>
    </location>
</feature>
<dbReference type="PANTHER" id="PTHR12858">
    <property type="entry name" value="RIBOSOME BIOGENESIS PROTEIN"/>
    <property type="match status" value="1"/>
</dbReference>
<keyword evidence="7" id="KW-1185">Reference proteome</keyword>
<dbReference type="InterPro" id="IPR010441">
    <property type="entry name" value="CH_2"/>
</dbReference>
<dbReference type="SMART" id="SM01362">
    <property type="entry name" value="DUF663"/>
    <property type="match status" value="1"/>
</dbReference>
<evidence type="ECO:0000313" key="7">
    <source>
        <dbReference type="Proteomes" id="UP001158576"/>
    </source>
</evidence>
<evidence type="ECO:0000256" key="1">
    <source>
        <dbReference type="ARBA" id="ARBA00037087"/>
    </source>
</evidence>
<feature type="domain" description="Calponin-homology (CH)" evidence="5">
    <location>
        <begin position="749"/>
        <end position="854"/>
    </location>
</feature>